<keyword evidence="2" id="KW-1133">Transmembrane helix</keyword>
<gene>
    <name evidence="4" type="ORF">BJI67_06855</name>
</gene>
<dbReference type="KEGG" id="aaeo:BJI67_06855"/>
<dbReference type="Pfam" id="PF13807">
    <property type="entry name" value="GNVR"/>
    <property type="match status" value="1"/>
</dbReference>
<dbReference type="InterPro" id="IPR050445">
    <property type="entry name" value="Bact_polysacc_biosynth/exp"/>
</dbReference>
<reference evidence="4 5" key="1">
    <citation type="submission" date="2016-09" db="EMBL/GenBank/DDBJ databases">
        <title>Acidihalobacter prosperus V6 (DSM14174).</title>
        <authorList>
            <person name="Khaleque H.N."/>
            <person name="Ramsay J.P."/>
            <person name="Murphy R.J.T."/>
            <person name="Kaksonen A.H."/>
            <person name="Boxall N.J."/>
            <person name="Watkin E.L.J."/>
        </authorList>
    </citation>
    <scope>NUCLEOTIDE SEQUENCE [LARGE SCALE GENOMIC DNA]</scope>
    <source>
        <strain evidence="4 5">V6</strain>
    </source>
</reference>
<proteinExistence type="predicted"/>
<accession>A0A1D8K771</accession>
<evidence type="ECO:0000259" key="3">
    <source>
        <dbReference type="Pfam" id="PF13807"/>
    </source>
</evidence>
<keyword evidence="5" id="KW-1185">Reference proteome</keyword>
<sequence length="412" mass="45629">MLSALRDQIHISNVGNDLYDIEYANHDPAIAKAVVQQVLNILMADALGATQEDSSSAQKFLKEQLEKYGNDLNNAENVLAEFKRQNLGYMPSDNGGYVTQLQMAQQTKAQLLNQLEVSQSEMKTLASQIRGMRQGKTPVNPAQDPNVLALNAQIQKDKQTLSNLLTQYTADYPGVISLESRIKLERKQRDALIANLKKRETDTFDPNNPVYQDISLRANKVSVEIEGIKTKLGQVNRQIENLKHRADKMTKVEARLDALTRNYQVTQDQYNSLLRRLYSAKLSQSAQASGNPLKFQIIDPPILPLIPTSPKRHVMAFMAMVVAIGAGVALAYLLAQLKPVFLTKTELMEMFSLPVAGAISLAQTTTYLKAHRIRVLMFGAGCVAFILVGVLVIVFSNQGAELVRVHLLGGTL</sequence>
<name>A0A1D8K771_9GAMM</name>
<feature type="transmembrane region" description="Helical" evidence="2">
    <location>
        <begin position="314"/>
        <end position="335"/>
    </location>
</feature>
<keyword evidence="2" id="KW-0812">Transmembrane</keyword>
<feature type="transmembrane region" description="Helical" evidence="2">
    <location>
        <begin position="375"/>
        <end position="395"/>
    </location>
</feature>
<keyword evidence="1" id="KW-0175">Coiled coil</keyword>
<organism evidence="4 5">
    <name type="scientific">Acidihalobacter aeolianus</name>
    <dbReference type="NCBI Taxonomy" id="2792603"/>
    <lineage>
        <taxon>Bacteria</taxon>
        <taxon>Pseudomonadati</taxon>
        <taxon>Pseudomonadota</taxon>
        <taxon>Gammaproteobacteria</taxon>
        <taxon>Chromatiales</taxon>
        <taxon>Ectothiorhodospiraceae</taxon>
        <taxon>Acidihalobacter</taxon>
    </lineage>
</organism>
<dbReference type="PANTHER" id="PTHR32309">
    <property type="entry name" value="TYROSINE-PROTEIN KINASE"/>
    <property type="match status" value="1"/>
</dbReference>
<dbReference type="NCBIfam" id="TIGR03007">
    <property type="entry name" value="pepcterm_ChnLen"/>
    <property type="match status" value="1"/>
</dbReference>
<feature type="coiled-coil region" evidence="1">
    <location>
        <begin position="58"/>
        <end position="128"/>
    </location>
</feature>
<evidence type="ECO:0000313" key="4">
    <source>
        <dbReference type="EMBL" id="AOV16815.1"/>
    </source>
</evidence>
<evidence type="ECO:0000256" key="2">
    <source>
        <dbReference type="SAM" id="Phobius"/>
    </source>
</evidence>
<dbReference type="AlphaFoldDB" id="A0A1D8K771"/>
<keyword evidence="2" id="KW-0472">Membrane</keyword>
<feature type="coiled-coil region" evidence="1">
    <location>
        <begin position="225"/>
        <end position="276"/>
    </location>
</feature>
<dbReference type="PANTHER" id="PTHR32309:SF31">
    <property type="entry name" value="CAPSULAR EXOPOLYSACCHARIDE FAMILY"/>
    <property type="match status" value="1"/>
</dbReference>
<dbReference type="InterPro" id="IPR032807">
    <property type="entry name" value="GNVR"/>
</dbReference>
<dbReference type="Proteomes" id="UP000095342">
    <property type="component" value="Chromosome"/>
</dbReference>
<feature type="domain" description="Tyrosine-protein kinase G-rich" evidence="3">
    <location>
        <begin position="258"/>
        <end position="333"/>
    </location>
</feature>
<protein>
    <recommendedName>
        <fullName evidence="3">Tyrosine-protein kinase G-rich domain-containing protein</fullName>
    </recommendedName>
</protein>
<dbReference type="InterPro" id="IPR014345">
    <property type="entry name" value="XrtA_polysacc_chain"/>
</dbReference>
<evidence type="ECO:0000313" key="5">
    <source>
        <dbReference type="Proteomes" id="UP000095342"/>
    </source>
</evidence>
<dbReference type="EMBL" id="CP017448">
    <property type="protein sequence ID" value="AOV16815.1"/>
    <property type="molecule type" value="Genomic_DNA"/>
</dbReference>
<evidence type="ECO:0000256" key="1">
    <source>
        <dbReference type="SAM" id="Coils"/>
    </source>
</evidence>